<sequence>MVQQLYVEFIIGYFLLQNLNFHGLVNM</sequence>
<protein>
    <submittedName>
        <fullName evidence="1">Uncharacterized protein</fullName>
    </submittedName>
</protein>
<dbReference type="EMBL" id="GBRH01233368">
    <property type="protein sequence ID" value="JAD64527.1"/>
    <property type="molecule type" value="Transcribed_RNA"/>
</dbReference>
<accession>A0A0A9BZ41</accession>
<reference evidence="1" key="1">
    <citation type="submission" date="2014-09" db="EMBL/GenBank/DDBJ databases">
        <authorList>
            <person name="Magalhaes I.L.F."/>
            <person name="Oliveira U."/>
            <person name="Santos F.R."/>
            <person name="Vidigal T.H.D.A."/>
            <person name="Brescovit A.D."/>
            <person name="Santos A.J."/>
        </authorList>
    </citation>
    <scope>NUCLEOTIDE SEQUENCE</scope>
    <source>
        <tissue evidence="1">Shoot tissue taken approximately 20 cm above the soil surface</tissue>
    </source>
</reference>
<name>A0A0A9BZ41_ARUDO</name>
<evidence type="ECO:0000313" key="1">
    <source>
        <dbReference type="EMBL" id="JAD64527.1"/>
    </source>
</evidence>
<proteinExistence type="predicted"/>
<organism evidence="1">
    <name type="scientific">Arundo donax</name>
    <name type="common">Giant reed</name>
    <name type="synonym">Donax arundinaceus</name>
    <dbReference type="NCBI Taxonomy" id="35708"/>
    <lineage>
        <taxon>Eukaryota</taxon>
        <taxon>Viridiplantae</taxon>
        <taxon>Streptophyta</taxon>
        <taxon>Embryophyta</taxon>
        <taxon>Tracheophyta</taxon>
        <taxon>Spermatophyta</taxon>
        <taxon>Magnoliopsida</taxon>
        <taxon>Liliopsida</taxon>
        <taxon>Poales</taxon>
        <taxon>Poaceae</taxon>
        <taxon>PACMAD clade</taxon>
        <taxon>Arundinoideae</taxon>
        <taxon>Arundineae</taxon>
        <taxon>Arundo</taxon>
    </lineage>
</organism>
<dbReference type="AlphaFoldDB" id="A0A0A9BZ41"/>
<reference evidence="1" key="2">
    <citation type="journal article" date="2015" name="Data Brief">
        <title>Shoot transcriptome of the giant reed, Arundo donax.</title>
        <authorList>
            <person name="Barrero R.A."/>
            <person name="Guerrero F.D."/>
            <person name="Moolhuijzen P."/>
            <person name="Goolsby J.A."/>
            <person name="Tidwell J."/>
            <person name="Bellgard S.E."/>
            <person name="Bellgard M.I."/>
        </authorList>
    </citation>
    <scope>NUCLEOTIDE SEQUENCE</scope>
    <source>
        <tissue evidence="1">Shoot tissue taken approximately 20 cm above the soil surface</tissue>
    </source>
</reference>